<dbReference type="InterPro" id="IPR019734">
    <property type="entry name" value="TPR_rpt"/>
</dbReference>
<dbReference type="PANTHER" id="PTHR44943:SF8">
    <property type="entry name" value="TPR REPEAT-CONTAINING PROTEIN MJ0263"/>
    <property type="match status" value="1"/>
</dbReference>
<keyword evidence="6" id="KW-1185">Reference proteome</keyword>
<evidence type="ECO:0000259" key="4">
    <source>
        <dbReference type="Pfam" id="PF01656"/>
    </source>
</evidence>
<feature type="domain" description="CobQ/CobB/MinD/ParA nucleotide binding" evidence="4">
    <location>
        <begin position="4"/>
        <end position="213"/>
    </location>
</feature>
<keyword evidence="5" id="KW-0969">Cilium</keyword>
<dbReference type="Proteomes" id="UP000316778">
    <property type="component" value="Unassembled WGS sequence"/>
</dbReference>
<evidence type="ECO:0000313" key="5">
    <source>
        <dbReference type="EMBL" id="TWI87857.1"/>
    </source>
</evidence>
<keyword evidence="1" id="KW-0677">Repeat</keyword>
<dbReference type="Pfam" id="PF07719">
    <property type="entry name" value="TPR_2"/>
    <property type="match status" value="1"/>
</dbReference>
<dbReference type="SUPFAM" id="SSF48452">
    <property type="entry name" value="TPR-like"/>
    <property type="match status" value="1"/>
</dbReference>
<evidence type="ECO:0000256" key="3">
    <source>
        <dbReference type="PROSITE-ProRule" id="PRU00339"/>
    </source>
</evidence>
<dbReference type="Gene3D" id="1.25.40.10">
    <property type="entry name" value="Tetratricopeptide repeat domain"/>
    <property type="match status" value="2"/>
</dbReference>
<dbReference type="InterPro" id="IPR013105">
    <property type="entry name" value="TPR_2"/>
</dbReference>
<evidence type="ECO:0000313" key="6">
    <source>
        <dbReference type="Proteomes" id="UP000316778"/>
    </source>
</evidence>
<keyword evidence="2 3" id="KW-0802">TPR repeat</keyword>
<dbReference type="Pfam" id="PF01656">
    <property type="entry name" value="CbiA"/>
    <property type="match status" value="1"/>
</dbReference>
<dbReference type="InterPro" id="IPR051685">
    <property type="entry name" value="Ycf3/AcsC/BcsC/TPR_MFPF"/>
</dbReference>
<dbReference type="EMBL" id="VLLG01000003">
    <property type="protein sequence ID" value="TWI87857.1"/>
    <property type="molecule type" value="Genomic_DNA"/>
</dbReference>
<dbReference type="PROSITE" id="PS50293">
    <property type="entry name" value="TPR_REGION"/>
    <property type="match status" value="1"/>
</dbReference>
<dbReference type="InterPro" id="IPR002586">
    <property type="entry name" value="CobQ/CobB/MinD/ParA_Nub-bd_dom"/>
</dbReference>
<protein>
    <submittedName>
        <fullName evidence="5">MinD-like ATPase involved in chromosome partitioning or flagellar assembly</fullName>
    </submittedName>
</protein>
<comment type="caution">
    <text evidence="5">The sequence shown here is derived from an EMBL/GenBank/DDBJ whole genome shotgun (WGS) entry which is preliminary data.</text>
</comment>
<accession>A0A562T2I1</accession>
<sequence>MKTITFYSYKGGVGRSLALANIATKLAEFGKKVCMLDFDLEAPGLHIKFAEDIERKTIKKGIVDYIYEFSNKGRVPENIMDFVTEIKILKKPHQKLFLIAAGNTSSREYWKKLAMLNWNRLFYEKDSIGVDFFYNLKAQIKTQLQPDFLLIDSRTGITDIAGITMSILADEVVLMAANNRENLDGIGQVLSSLVVPENSLGNSVPKINIVLARIPFFSDPKDKPRETNIKSAAIRSLNRALELKKVDHYKVDKVFVIHSDPELEMQESFKIKPSADKLFSPNHVPVTTDYLDLFESLTIGTITENEVDTFDHFRKAAILFEKALNTVDVDKKIQLLSEAVQLYPEYHPAHFYLGTAYYNQQQYDKALESFDNTTRISAQHYQQIAYFRSSIFTKQGRYKDALAILDEMLKKDVNQFMTYLMLGATHSDMGHHDLAAKVYEKAVELEPEHAEAWNALAHSLRMITKYQEGFDAVYKSLELAPQLATATSTLAELYAATGNTREFFKNFDLALSFGLKNEHLQKMLEVDLLYRPFFKNEKFLSILEKYSMMIDWEKINEVHQPD</sequence>
<dbReference type="Pfam" id="PF13428">
    <property type="entry name" value="TPR_14"/>
    <property type="match status" value="1"/>
</dbReference>
<name>A0A562T2I1_CHIJA</name>
<evidence type="ECO:0000256" key="2">
    <source>
        <dbReference type="ARBA" id="ARBA00022803"/>
    </source>
</evidence>
<keyword evidence="5" id="KW-0282">Flagellum</keyword>
<feature type="repeat" description="TPR" evidence="3">
    <location>
        <begin position="347"/>
        <end position="380"/>
    </location>
</feature>
<keyword evidence="5" id="KW-0966">Cell projection</keyword>
<dbReference type="NCBIfam" id="NF047398">
    <property type="entry name" value="AAA_KGGVGR"/>
    <property type="match status" value="1"/>
</dbReference>
<evidence type="ECO:0000256" key="1">
    <source>
        <dbReference type="ARBA" id="ARBA00022737"/>
    </source>
</evidence>
<dbReference type="AlphaFoldDB" id="A0A562T2I1"/>
<dbReference type="SMART" id="SM00028">
    <property type="entry name" value="TPR"/>
    <property type="match status" value="3"/>
</dbReference>
<organism evidence="5 6">
    <name type="scientific">Chitinophaga japonensis</name>
    <name type="common">Flexibacter japonensis</name>
    <dbReference type="NCBI Taxonomy" id="104662"/>
    <lineage>
        <taxon>Bacteria</taxon>
        <taxon>Pseudomonadati</taxon>
        <taxon>Bacteroidota</taxon>
        <taxon>Chitinophagia</taxon>
        <taxon>Chitinophagales</taxon>
        <taxon>Chitinophagaceae</taxon>
        <taxon>Chitinophaga</taxon>
    </lineage>
</organism>
<dbReference type="Gene3D" id="3.40.50.300">
    <property type="entry name" value="P-loop containing nucleotide triphosphate hydrolases"/>
    <property type="match status" value="1"/>
</dbReference>
<gene>
    <name evidence="5" type="ORF">LX66_1930</name>
</gene>
<dbReference type="OrthoDB" id="9815116at2"/>
<dbReference type="InterPro" id="IPR011990">
    <property type="entry name" value="TPR-like_helical_dom_sf"/>
</dbReference>
<feature type="repeat" description="TPR" evidence="3">
    <location>
        <begin position="416"/>
        <end position="449"/>
    </location>
</feature>
<dbReference type="PANTHER" id="PTHR44943">
    <property type="entry name" value="CELLULOSE SYNTHASE OPERON PROTEIN C"/>
    <property type="match status" value="1"/>
</dbReference>
<dbReference type="RefSeq" id="WP_145712366.1">
    <property type="nucleotide sequence ID" value="NZ_BAAAFY010000001.1"/>
</dbReference>
<dbReference type="SUPFAM" id="SSF52540">
    <property type="entry name" value="P-loop containing nucleoside triphosphate hydrolases"/>
    <property type="match status" value="1"/>
</dbReference>
<reference evidence="5 6" key="1">
    <citation type="journal article" date="2013" name="Stand. Genomic Sci.">
        <title>Genomic Encyclopedia of Type Strains, Phase I: The one thousand microbial genomes (KMG-I) project.</title>
        <authorList>
            <person name="Kyrpides N.C."/>
            <person name="Woyke T."/>
            <person name="Eisen J.A."/>
            <person name="Garrity G."/>
            <person name="Lilburn T.G."/>
            <person name="Beck B.J."/>
            <person name="Whitman W.B."/>
            <person name="Hugenholtz P."/>
            <person name="Klenk H.P."/>
        </authorList>
    </citation>
    <scope>NUCLEOTIDE SEQUENCE [LARGE SCALE GENOMIC DNA]</scope>
    <source>
        <strain evidence="5 6">DSM 13484</strain>
    </source>
</reference>
<dbReference type="PROSITE" id="PS50005">
    <property type="entry name" value="TPR"/>
    <property type="match status" value="2"/>
</dbReference>
<proteinExistence type="predicted"/>
<dbReference type="InterPro" id="IPR027417">
    <property type="entry name" value="P-loop_NTPase"/>
</dbReference>